<dbReference type="SUPFAM" id="SSF100920">
    <property type="entry name" value="Heat shock protein 70kD (HSP70), peptide-binding domain"/>
    <property type="match status" value="1"/>
</dbReference>
<dbReference type="InterPro" id="IPR029047">
    <property type="entry name" value="HSP70_peptide-bd_sf"/>
</dbReference>
<feature type="coiled-coil region" evidence="3">
    <location>
        <begin position="364"/>
        <end position="405"/>
    </location>
</feature>
<dbReference type="InterPro" id="IPR029048">
    <property type="entry name" value="HSP70_C_sf"/>
</dbReference>
<evidence type="ECO:0000256" key="4">
    <source>
        <dbReference type="SAM" id="MobiDB-lite"/>
    </source>
</evidence>
<dbReference type="Gene3D" id="1.20.1270.10">
    <property type="match status" value="1"/>
</dbReference>
<dbReference type="GO" id="GO:0140662">
    <property type="term" value="F:ATP-dependent protein folding chaperone"/>
    <property type="evidence" value="ECO:0007669"/>
    <property type="project" value="InterPro"/>
</dbReference>
<dbReference type="STRING" id="1077348.A0A2G8SQW7"/>
<keyword evidence="1" id="KW-0547">Nucleotide-binding</keyword>
<comment type="caution">
    <text evidence="5">The sequence shown here is derived from an EMBL/GenBank/DDBJ whole genome shotgun (WGS) entry which is preliminary data.</text>
</comment>
<dbReference type="OrthoDB" id="6151140at2759"/>
<dbReference type="EMBL" id="AYKW01000002">
    <property type="protein sequence ID" value="PIL35968.1"/>
    <property type="molecule type" value="Genomic_DNA"/>
</dbReference>
<dbReference type="Pfam" id="PF00012">
    <property type="entry name" value="HSP70"/>
    <property type="match status" value="1"/>
</dbReference>
<name>A0A2G8SQW7_9APHY</name>
<keyword evidence="6" id="KW-1185">Reference proteome</keyword>
<evidence type="ECO:0000313" key="5">
    <source>
        <dbReference type="EMBL" id="PIL35968.1"/>
    </source>
</evidence>
<feature type="region of interest" description="Disordered" evidence="4">
    <location>
        <begin position="314"/>
        <end position="350"/>
    </location>
</feature>
<gene>
    <name evidence="5" type="ORF">GSI_01628</name>
</gene>
<protein>
    <submittedName>
        <fullName evidence="5">Transporter</fullName>
    </submittedName>
</protein>
<evidence type="ECO:0000256" key="2">
    <source>
        <dbReference type="ARBA" id="ARBA00022840"/>
    </source>
</evidence>
<dbReference type="InterPro" id="IPR013126">
    <property type="entry name" value="Hsp_70_fam"/>
</dbReference>
<sequence>MLLGINDKASGVVKRNIAVLTKIPEIFLADFDNQPHVPIQARVSLTVTRFIRSLEPPPHGAGPAQSRPGGALFHANGNPRFLNTITNDKSCLPKEEIERMVSDEEKYKAEDAAATERMSAKNGLELYAYNLRSSLEGENPADEPNRVRSLLNEAIARPNARTDPVDGTCLKLKSTCSELRKKGSAQSLAKFGNASHEASIDRYGNILDRTGRRPQQKPDYRKKTPINQHIPSANVCLQGRQERRPASGTSRLRVCLSLPSLRSHQHPLLIRSSYLASSLSASSTSPRGVLAPSIELSLRLAPLHLSVQDGGEHIDISNVSSDSDDEAENMLPQHPGPAGYPHNPGATGAAGADVAVRRGPVVAVAAVQAELHVTQAQASQLDKENRQLRESLQFMQNEVNSERMDGDSKFPSELKPLDRLIRKAAVLYATRCRPWVPASAFEPPPSWDVDPLDFRQRFPSEPGRSSNALKHAYSAELYRLVDPALRPHLGNTWVQARFTALALHRKSNMVNNVYL</sequence>
<dbReference type="AlphaFoldDB" id="A0A2G8SQW7"/>
<accession>A0A2G8SQW7</accession>
<proteinExistence type="predicted"/>
<evidence type="ECO:0000256" key="3">
    <source>
        <dbReference type="SAM" id="Coils"/>
    </source>
</evidence>
<keyword evidence="3" id="KW-0175">Coiled coil</keyword>
<evidence type="ECO:0000313" key="6">
    <source>
        <dbReference type="Proteomes" id="UP000230002"/>
    </source>
</evidence>
<evidence type="ECO:0000256" key="1">
    <source>
        <dbReference type="ARBA" id="ARBA00022741"/>
    </source>
</evidence>
<dbReference type="Proteomes" id="UP000230002">
    <property type="component" value="Unassembled WGS sequence"/>
</dbReference>
<organism evidence="5 6">
    <name type="scientific">Ganoderma sinense ZZ0214-1</name>
    <dbReference type="NCBI Taxonomy" id="1077348"/>
    <lineage>
        <taxon>Eukaryota</taxon>
        <taxon>Fungi</taxon>
        <taxon>Dikarya</taxon>
        <taxon>Basidiomycota</taxon>
        <taxon>Agaricomycotina</taxon>
        <taxon>Agaricomycetes</taxon>
        <taxon>Polyporales</taxon>
        <taxon>Polyporaceae</taxon>
        <taxon>Ganoderma</taxon>
    </lineage>
</organism>
<reference evidence="5 6" key="1">
    <citation type="journal article" date="2015" name="Sci. Rep.">
        <title>Chromosome-level genome map provides insights into diverse defense mechanisms in the medicinal fungus Ganoderma sinense.</title>
        <authorList>
            <person name="Zhu Y."/>
            <person name="Xu J."/>
            <person name="Sun C."/>
            <person name="Zhou S."/>
            <person name="Xu H."/>
            <person name="Nelson D.R."/>
            <person name="Qian J."/>
            <person name="Song J."/>
            <person name="Luo H."/>
            <person name="Xiang L."/>
            <person name="Li Y."/>
            <person name="Xu Z."/>
            <person name="Ji A."/>
            <person name="Wang L."/>
            <person name="Lu S."/>
            <person name="Hayward A."/>
            <person name="Sun W."/>
            <person name="Li X."/>
            <person name="Schwartz D.C."/>
            <person name="Wang Y."/>
            <person name="Chen S."/>
        </authorList>
    </citation>
    <scope>NUCLEOTIDE SEQUENCE [LARGE SCALE GENOMIC DNA]</scope>
    <source>
        <strain evidence="5 6">ZZ0214-1</strain>
    </source>
</reference>
<dbReference type="GO" id="GO:0005524">
    <property type="term" value="F:ATP binding"/>
    <property type="evidence" value="ECO:0007669"/>
    <property type="project" value="UniProtKB-KW"/>
</dbReference>
<keyword evidence="2" id="KW-0067">ATP-binding</keyword>